<reference evidence="8 9" key="1">
    <citation type="submission" date="2018-08" db="EMBL/GenBank/DDBJ databases">
        <authorList>
            <person name="Laetsch R D."/>
            <person name="Stevens L."/>
            <person name="Kumar S."/>
            <person name="Blaxter L. M."/>
        </authorList>
    </citation>
    <scope>NUCLEOTIDE SEQUENCE [LARGE SCALE GENOMIC DNA]</scope>
</reference>
<dbReference type="AlphaFoldDB" id="A0A498S6B4"/>
<dbReference type="EMBL" id="UPTC01000084">
    <property type="protein sequence ID" value="VBB26261.1"/>
    <property type="molecule type" value="Genomic_DNA"/>
</dbReference>
<dbReference type="PANTHER" id="PTHR15090:SF0">
    <property type="entry name" value="SEQUESTOSOME-1"/>
    <property type="match status" value="1"/>
</dbReference>
<sequence>MSAVRHNDCDTGTGVSMMRCIGKMATNNVVNIKWEHFGTFRRFQLPMDDVSDLYQLLLTKINTVAPDFMGKLGWEDEEGDLIYFSTDEELRSALLTARNNQLRIQTIEDLSKREKEKPEREAKKENKKVKEIHPFVTCNRCDQPLYGIRYKCCVCDDFDLCEECEKDGTHPDHALIRYATPRTPKVEHLRPRRSWRQHSHAFGHRDPLLQEGIFGRTAAAAAQAAQNAASAAAQHAAKHAVRHAAAAAVHLAENTKENSDGLPPQFRESVAQGMEYLKEVGSQIQQALANFGIEVDMAVQHDGVSEKIPKTQGPAPGDAAENNTANNETENAQKKDEKNVSKTGESENEDGKRKNDGPTAQNDEIPDELDVPMKKIHISEHNETEKMEQNSKETMLNAVGSGDDISDEWTMMDISSPGNKCASLYPIIDGGKCMAGTPFIVPQSGPHNPHCYFIYPDEHIALCVIQLEGMGFDNCNGWLTKLAADLKGDVSAVIEDMKKDPVYAKHFENEPESTSH</sequence>
<dbReference type="OrthoDB" id="2122982at2759"/>
<evidence type="ECO:0000256" key="1">
    <source>
        <dbReference type="ARBA" id="ARBA00022723"/>
    </source>
</evidence>
<dbReference type="Gene3D" id="3.10.20.90">
    <property type="entry name" value="Phosphatidylinositol 3-kinase Catalytic Subunit, Chain A, domain 1"/>
    <property type="match status" value="1"/>
</dbReference>
<dbReference type="Proteomes" id="UP000276991">
    <property type="component" value="Unassembled WGS sequence"/>
</dbReference>
<dbReference type="InterPro" id="IPR000433">
    <property type="entry name" value="Znf_ZZ"/>
</dbReference>
<feature type="domain" description="PB1" evidence="7">
    <location>
        <begin position="29"/>
        <end position="109"/>
    </location>
</feature>
<keyword evidence="9" id="KW-1185">Reference proteome</keyword>
<dbReference type="InterPro" id="IPR052260">
    <property type="entry name" value="Autophagy_Rcpt_SigReg"/>
</dbReference>
<dbReference type="GO" id="GO:0005080">
    <property type="term" value="F:protein kinase C binding"/>
    <property type="evidence" value="ECO:0007669"/>
    <property type="project" value="TreeGrafter"/>
</dbReference>
<dbReference type="Gene3D" id="3.30.60.90">
    <property type="match status" value="1"/>
</dbReference>
<keyword evidence="1" id="KW-0479">Metal-binding</keyword>
<dbReference type="GO" id="GO:0070530">
    <property type="term" value="F:K63-linked polyubiquitin modification-dependent protein binding"/>
    <property type="evidence" value="ECO:0007669"/>
    <property type="project" value="TreeGrafter"/>
</dbReference>
<feature type="compositionally biased region" description="Low complexity" evidence="5">
    <location>
        <begin position="319"/>
        <end position="330"/>
    </location>
</feature>
<dbReference type="GO" id="GO:0008270">
    <property type="term" value="F:zinc ion binding"/>
    <property type="evidence" value="ECO:0007669"/>
    <property type="project" value="UniProtKB-KW"/>
</dbReference>
<feature type="region of interest" description="Disordered" evidence="5">
    <location>
        <begin position="306"/>
        <end position="373"/>
    </location>
</feature>
<evidence type="ECO:0000259" key="7">
    <source>
        <dbReference type="PROSITE" id="PS51745"/>
    </source>
</evidence>
<dbReference type="InterPro" id="IPR000270">
    <property type="entry name" value="PB1_dom"/>
</dbReference>
<dbReference type="PROSITE" id="PS50135">
    <property type="entry name" value="ZF_ZZ_2"/>
    <property type="match status" value="1"/>
</dbReference>
<dbReference type="SUPFAM" id="SSF46934">
    <property type="entry name" value="UBA-like"/>
    <property type="match status" value="1"/>
</dbReference>
<dbReference type="InterPro" id="IPR009060">
    <property type="entry name" value="UBA-like_sf"/>
</dbReference>
<protein>
    <recommendedName>
        <fullName evidence="10">ZZ-type domain-containing protein</fullName>
    </recommendedName>
</protein>
<dbReference type="InterPro" id="IPR053793">
    <property type="entry name" value="PB1-like"/>
</dbReference>
<dbReference type="InterPro" id="IPR043145">
    <property type="entry name" value="Znf_ZZ_sf"/>
</dbReference>
<accession>A0A498S6B4</accession>
<dbReference type="STRING" id="6277.A0A498S6B4"/>
<feature type="compositionally biased region" description="Basic and acidic residues" evidence="5">
    <location>
        <begin position="331"/>
        <end position="340"/>
    </location>
</feature>
<dbReference type="SMART" id="SM00291">
    <property type="entry name" value="ZnF_ZZ"/>
    <property type="match status" value="1"/>
</dbReference>
<feature type="domain" description="ZZ-type" evidence="6">
    <location>
        <begin position="133"/>
        <end position="183"/>
    </location>
</feature>
<evidence type="ECO:0000256" key="2">
    <source>
        <dbReference type="ARBA" id="ARBA00022771"/>
    </source>
</evidence>
<keyword evidence="3" id="KW-0862">Zinc</keyword>
<name>A0A498S6B4_ACAVI</name>
<dbReference type="GO" id="GO:0007032">
    <property type="term" value="P:endosome organization"/>
    <property type="evidence" value="ECO:0007669"/>
    <property type="project" value="TreeGrafter"/>
</dbReference>
<gene>
    <name evidence="8" type="ORF">NAV_LOCUS1091</name>
</gene>
<evidence type="ECO:0000313" key="9">
    <source>
        <dbReference type="Proteomes" id="UP000276991"/>
    </source>
</evidence>
<evidence type="ECO:0000256" key="5">
    <source>
        <dbReference type="SAM" id="MobiDB-lite"/>
    </source>
</evidence>
<dbReference type="Pfam" id="PF00569">
    <property type="entry name" value="ZZ"/>
    <property type="match status" value="1"/>
</dbReference>
<evidence type="ECO:0000256" key="4">
    <source>
        <dbReference type="PROSITE-ProRule" id="PRU00228"/>
    </source>
</evidence>
<keyword evidence="2 4" id="KW-0863">Zinc-finger</keyword>
<dbReference type="Pfam" id="PF00564">
    <property type="entry name" value="PB1"/>
    <property type="match status" value="1"/>
</dbReference>
<dbReference type="SUPFAM" id="SSF57850">
    <property type="entry name" value="RING/U-box"/>
    <property type="match status" value="1"/>
</dbReference>
<proteinExistence type="predicted"/>
<dbReference type="PROSITE" id="PS51745">
    <property type="entry name" value="PB1"/>
    <property type="match status" value="1"/>
</dbReference>
<dbReference type="GO" id="GO:0000423">
    <property type="term" value="P:mitophagy"/>
    <property type="evidence" value="ECO:0007669"/>
    <property type="project" value="TreeGrafter"/>
</dbReference>
<evidence type="ECO:0000256" key="3">
    <source>
        <dbReference type="ARBA" id="ARBA00022833"/>
    </source>
</evidence>
<dbReference type="PANTHER" id="PTHR15090">
    <property type="entry name" value="SEQUESTOSOME 1-RELATED"/>
    <property type="match status" value="1"/>
</dbReference>
<evidence type="ECO:0008006" key="10">
    <source>
        <dbReference type="Google" id="ProtNLM"/>
    </source>
</evidence>
<evidence type="ECO:0000313" key="8">
    <source>
        <dbReference type="EMBL" id="VBB26261.1"/>
    </source>
</evidence>
<dbReference type="CDD" id="cd02340">
    <property type="entry name" value="ZZ_NBR1_like"/>
    <property type="match status" value="1"/>
</dbReference>
<dbReference type="GO" id="GO:0044753">
    <property type="term" value="C:amphisome"/>
    <property type="evidence" value="ECO:0007669"/>
    <property type="project" value="TreeGrafter"/>
</dbReference>
<dbReference type="SUPFAM" id="SSF54277">
    <property type="entry name" value="CAD &amp; PB1 domains"/>
    <property type="match status" value="1"/>
</dbReference>
<dbReference type="PROSITE" id="PS01357">
    <property type="entry name" value="ZF_ZZ_1"/>
    <property type="match status" value="1"/>
</dbReference>
<evidence type="ECO:0000259" key="6">
    <source>
        <dbReference type="PROSITE" id="PS50135"/>
    </source>
</evidence>
<organism evidence="8 9">
    <name type="scientific">Acanthocheilonema viteae</name>
    <name type="common">Filarial nematode worm</name>
    <name type="synonym">Dipetalonema viteae</name>
    <dbReference type="NCBI Taxonomy" id="6277"/>
    <lineage>
        <taxon>Eukaryota</taxon>
        <taxon>Metazoa</taxon>
        <taxon>Ecdysozoa</taxon>
        <taxon>Nematoda</taxon>
        <taxon>Chromadorea</taxon>
        <taxon>Rhabditida</taxon>
        <taxon>Spirurina</taxon>
        <taxon>Spiruromorpha</taxon>
        <taxon>Filarioidea</taxon>
        <taxon>Onchocercidae</taxon>
        <taxon>Acanthocheilonema</taxon>
    </lineage>
</organism>
<dbReference type="GO" id="GO:0035973">
    <property type="term" value="P:aggrephagy"/>
    <property type="evidence" value="ECO:0007669"/>
    <property type="project" value="TreeGrafter"/>
</dbReference>
<dbReference type="GO" id="GO:0016235">
    <property type="term" value="C:aggresome"/>
    <property type="evidence" value="ECO:0007669"/>
    <property type="project" value="TreeGrafter"/>
</dbReference>
<dbReference type="Gene3D" id="1.10.8.10">
    <property type="entry name" value="DNA helicase RuvA subunit, C-terminal domain"/>
    <property type="match status" value="1"/>
</dbReference>